<evidence type="ECO:0000259" key="4">
    <source>
        <dbReference type="SMART" id="SM00858"/>
    </source>
</evidence>
<keyword evidence="3" id="KW-0574">Periplasm</keyword>
<dbReference type="EMBL" id="JAFREP010000017">
    <property type="protein sequence ID" value="MBO1320388.1"/>
    <property type="molecule type" value="Genomic_DNA"/>
</dbReference>
<dbReference type="GO" id="GO:0042597">
    <property type="term" value="C:periplasmic space"/>
    <property type="evidence" value="ECO:0007669"/>
    <property type="project" value="UniProtKB-SubCell"/>
</dbReference>
<dbReference type="NCBIfam" id="TIGR03170">
    <property type="entry name" value="flgA_cterm"/>
    <property type="match status" value="1"/>
</dbReference>
<dbReference type="AlphaFoldDB" id="A0A8J7U3G6"/>
<comment type="caution">
    <text evidence="5">The sequence shown here is derived from an EMBL/GenBank/DDBJ whole genome shotgun (WGS) entry which is preliminary data.</text>
</comment>
<keyword evidence="6" id="KW-1185">Reference proteome</keyword>
<evidence type="ECO:0000313" key="5">
    <source>
        <dbReference type="EMBL" id="MBO1320388.1"/>
    </source>
</evidence>
<keyword evidence="5" id="KW-0966">Cell projection</keyword>
<dbReference type="InterPro" id="IPR013974">
    <property type="entry name" value="SAF"/>
</dbReference>
<proteinExistence type="predicted"/>
<evidence type="ECO:0000313" key="6">
    <source>
        <dbReference type="Proteomes" id="UP000664417"/>
    </source>
</evidence>
<dbReference type="Gene3D" id="3.90.1210.10">
    <property type="entry name" value="Antifreeze-like/N-acetylneuraminic acid synthase C-terminal domain"/>
    <property type="match status" value="1"/>
</dbReference>
<evidence type="ECO:0000256" key="3">
    <source>
        <dbReference type="ARBA" id="ARBA00022764"/>
    </source>
</evidence>
<feature type="domain" description="SAF" evidence="4">
    <location>
        <begin position="189"/>
        <end position="250"/>
    </location>
</feature>
<dbReference type="PANTHER" id="PTHR36307:SF1">
    <property type="entry name" value="FLAGELLA BASAL BODY P-RING FORMATION PROTEIN FLGA"/>
    <property type="match status" value="1"/>
</dbReference>
<organism evidence="5 6">
    <name type="scientific">Acanthopleuribacter pedis</name>
    <dbReference type="NCBI Taxonomy" id="442870"/>
    <lineage>
        <taxon>Bacteria</taxon>
        <taxon>Pseudomonadati</taxon>
        <taxon>Acidobacteriota</taxon>
        <taxon>Holophagae</taxon>
        <taxon>Acanthopleuribacterales</taxon>
        <taxon>Acanthopleuribacteraceae</taxon>
        <taxon>Acanthopleuribacter</taxon>
    </lineage>
</organism>
<keyword evidence="5" id="KW-0282">Flagellum</keyword>
<evidence type="ECO:0000256" key="1">
    <source>
        <dbReference type="ARBA" id="ARBA00004418"/>
    </source>
</evidence>
<reference evidence="5" key="1">
    <citation type="submission" date="2021-03" db="EMBL/GenBank/DDBJ databases">
        <authorList>
            <person name="Wang G."/>
        </authorList>
    </citation>
    <scope>NUCLEOTIDE SEQUENCE</scope>
    <source>
        <strain evidence="5">KCTC 12899</strain>
    </source>
</reference>
<dbReference type="PANTHER" id="PTHR36307">
    <property type="entry name" value="FLAGELLA BASAL BODY P-RING FORMATION PROTEIN FLGA"/>
    <property type="match status" value="1"/>
</dbReference>
<dbReference type="InterPro" id="IPR039246">
    <property type="entry name" value="Flagellar_FlgA"/>
</dbReference>
<dbReference type="Pfam" id="PF13144">
    <property type="entry name" value="ChapFlgA"/>
    <property type="match status" value="1"/>
</dbReference>
<dbReference type="InterPro" id="IPR017585">
    <property type="entry name" value="SAF_FlgA"/>
</dbReference>
<keyword evidence="5" id="KW-0969">Cilium</keyword>
<dbReference type="Proteomes" id="UP000664417">
    <property type="component" value="Unassembled WGS sequence"/>
</dbReference>
<dbReference type="Gene3D" id="2.30.30.760">
    <property type="match status" value="1"/>
</dbReference>
<dbReference type="SMART" id="SM00858">
    <property type="entry name" value="SAF"/>
    <property type="match status" value="1"/>
</dbReference>
<comment type="subcellular location">
    <subcellularLocation>
        <location evidence="1">Periplasm</location>
    </subcellularLocation>
</comment>
<dbReference type="GO" id="GO:0044780">
    <property type="term" value="P:bacterial-type flagellum assembly"/>
    <property type="evidence" value="ECO:0007669"/>
    <property type="project" value="InterPro"/>
</dbReference>
<gene>
    <name evidence="5" type="primary">flgA</name>
    <name evidence="5" type="ORF">J3U88_18075</name>
</gene>
<protein>
    <submittedName>
        <fullName evidence="5">Flagellar basal body P-ring formation protein FlgA</fullName>
    </submittedName>
</protein>
<sequence>MMTLMGFCMLLWANAENNVLSLALRQEVTVNAEKVTLSDVLQSDSYQRVKQMGFKNYPITSAPPIQGKRVLRTFQVEQILRVNGYRGNYQWQGARSVLVSRAGRDFSPANLEEAVRHWIEQQSSPENDYRMERIVTPRIGKVPPGKLTYNIRKRGNRGLVGRNSLSVDLRVNDRVFRTVLVQTTISVERLVATLNRDMERGQIIGEDDVTWDYRRLDHINAPLVTPEQFSQISARTMIRAGSVLTKHQVAITPLVIRNQPTRVTARNGSLKVRMKAMAMDNGSAGDHVRLKNLQTGKIFVGLVNADGSVVVELTP</sequence>
<dbReference type="RefSeq" id="WP_207860342.1">
    <property type="nucleotide sequence ID" value="NZ_JAFREP010000017.1"/>
</dbReference>
<accession>A0A8J7U3G6</accession>
<evidence type="ECO:0000256" key="2">
    <source>
        <dbReference type="ARBA" id="ARBA00022729"/>
    </source>
</evidence>
<dbReference type="CDD" id="cd11614">
    <property type="entry name" value="SAF_CpaB_FlgA_like"/>
    <property type="match status" value="1"/>
</dbReference>
<name>A0A8J7U3G6_9BACT</name>
<keyword evidence="2" id="KW-0732">Signal</keyword>